<feature type="signal peptide" evidence="1">
    <location>
        <begin position="1"/>
        <end position="27"/>
    </location>
</feature>
<proteinExistence type="predicted"/>
<keyword evidence="3" id="KW-1185">Reference proteome</keyword>
<dbReference type="AlphaFoldDB" id="A0A3M9MAN0"/>
<evidence type="ECO:0000313" key="3">
    <source>
        <dbReference type="Proteomes" id="UP000271678"/>
    </source>
</evidence>
<dbReference type="SUPFAM" id="SSF53850">
    <property type="entry name" value="Periplasmic binding protein-like II"/>
    <property type="match status" value="1"/>
</dbReference>
<dbReference type="PANTHER" id="PTHR43649">
    <property type="entry name" value="ARABINOSE-BINDING PROTEIN-RELATED"/>
    <property type="match status" value="1"/>
</dbReference>
<dbReference type="CDD" id="cd14748">
    <property type="entry name" value="PBP2_UgpB"/>
    <property type="match status" value="1"/>
</dbReference>
<dbReference type="InterPro" id="IPR050490">
    <property type="entry name" value="Bact_solute-bd_prot1"/>
</dbReference>
<reference evidence="2 3" key="1">
    <citation type="submission" date="2018-11" db="EMBL/GenBank/DDBJ databases">
        <title>Draft genome of Simplicispira Flexivirga sp. BO-16.</title>
        <authorList>
            <person name="Im W.T."/>
        </authorList>
    </citation>
    <scope>NUCLEOTIDE SEQUENCE [LARGE SCALE GENOMIC DNA]</scope>
    <source>
        <strain evidence="2 3">BO-16</strain>
    </source>
</reference>
<gene>
    <name evidence="2" type="ORF">EFY87_09635</name>
</gene>
<protein>
    <submittedName>
        <fullName evidence="2">ABC transporter substrate-binding protein</fullName>
    </submittedName>
</protein>
<feature type="chain" id="PRO_5018206064" evidence="1">
    <location>
        <begin position="28"/>
        <end position="444"/>
    </location>
</feature>
<dbReference type="PROSITE" id="PS51257">
    <property type="entry name" value="PROKAR_LIPOPROTEIN"/>
    <property type="match status" value="1"/>
</dbReference>
<dbReference type="OrthoDB" id="9780991at2"/>
<dbReference type="RefSeq" id="WP_123271266.1">
    <property type="nucleotide sequence ID" value="NZ_RJJQ01000008.1"/>
</dbReference>
<dbReference type="EMBL" id="RJJQ01000008">
    <property type="protein sequence ID" value="RNI22227.1"/>
    <property type="molecule type" value="Genomic_DNA"/>
</dbReference>
<dbReference type="Pfam" id="PF13416">
    <property type="entry name" value="SBP_bac_8"/>
    <property type="match status" value="1"/>
</dbReference>
<name>A0A3M9MAN0_9MICO</name>
<sequence length="444" mass="45521">MSNNTTRRRSVKLLTAVAALGLVGVTAACGSTGSGGSSGGGGTKAGSNGGGKTTITFMEAMSSGALKPAMQAQVAAFEKKNPNIVVNLEPYADYGTLTAKLKAATSAGDPPTLAQVYSSDAAAFASSKVIMPLDSFPNEASTASTFYKGIQNDLKLSDGKTWMWPFAKSTVIMYYNTAMLKSAGQPVPTTWDQFATVAKAVSTKGVTAISIDPGSSSAPAGGTAWFEILCQANGTPAWTADGKPQFDSPAAVKALTYLVDLKKAGALAIGSNYPGQIALGAQKGAFDISSVASYYYNSAAVGKKFVMGTAALPTGPSGPANQLAGGNVVMFAKASKAQQDAAWKFLSFMTTPAQQAAWSTASGYLPVTSQALPLMSSFLKSHPYQKFAAESLEWAQDTPPYASVSETQGDLALGLQAALGNGKDPAAALKTAQANAMKHMNGAQ</sequence>
<evidence type="ECO:0000256" key="1">
    <source>
        <dbReference type="SAM" id="SignalP"/>
    </source>
</evidence>
<keyword evidence="1" id="KW-0732">Signal</keyword>
<accession>A0A3M9MAN0</accession>
<dbReference type="Proteomes" id="UP000271678">
    <property type="component" value="Unassembled WGS sequence"/>
</dbReference>
<dbReference type="Gene3D" id="3.40.190.10">
    <property type="entry name" value="Periplasmic binding protein-like II"/>
    <property type="match status" value="1"/>
</dbReference>
<evidence type="ECO:0000313" key="2">
    <source>
        <dbReference type="EMBL" id="RNI22227.1"/>
    </source>
</evidence>
<comment type="caution">
    <text evidence="2">The sequence shown here is derived from an EMBL/GenBank/DDBJ whole genome shotgun (WGS) entry which is preliminary data.</text>
</comment>
<organism evidence="2 3">
    <name type="scientific">Flexivirga caeni</name>
    <dbReference type="NCBI Taxonomy" id="2294115"/>
    <lineage>
        <taxon>Bacteria</taxon>
        <taxon>Bacillati</taxon>
        <taxon>Actinomycetota</taxon>
        <taxon>Actinomycetes</taxon>
        <taxon>Micrococcales</taxon>
        <taxon>Dermacoccaceae</taxon>
        <taxon>Flexivirga</taxon>
    </lineage>
</organism>
<dbReference type="PANTHER" id="PTHR43649:SF12">
    <property type="entry name" value="DIACETYLCHITOBIOSE BINDING PROTEIN DASA"/>
    <property type="match status" value="1"/>
</dbReference>
<dbReference type="InterPro" id="IPR006059">
    <property type="entry name" value="SBP"/>
</dbReference>